<protein>
    <submittedName>
        <fullName evidence="2">Low temperature requirement protein LtrA</fullName>
    </submittedName>
</protein>
<organism evidence="2 3">
    <name type="scientific">Mycolicibacterium rutilum</name>
    <name type="common">Mycobacterium rutilum</name>
    <dbReference type="NCBI Taxonomy" id="370526"/>
    <lineage>
        <taxon>Bacteria</taxon>
        <taxon>Bacillati</taxon>
        <taxon>Actinomycetota</taxon>
        <taxon>Actinomycetes</taxon>
        <taxon>Mycobacteriales</taxon>
        <taxon>Mycobacteriaceae</taxon>
        <taxon>Mycolicibacterium</taxon>
    </lineage>
</organism>
<keyword evidence="1" id="KW-0472">Membrane</keyword>
<feature type="transmembrane region" description="Helical" evidence="1">
    <location>
        <begin position="304"/>
        <end position="323"/>
    </location>
</feature>
<feature type="transmembrane region" description="Helical" evidence="1">
    <location>
        <begin position="58"/>
        <end position="75"/>
    </location>
</feature>
<dbReference type="AlphaFoldDB" id="A0A1H6J459"/>
<reference evidence="3" key="1">
    <citation type="submission" date="2016-10" db="EMBL/GenBank/DDBJ databases">
        <authorList>
            <person name="Varghese N."/>
            <person name="Submissions S."/>
        </authorList>
    </citation>
    <scope>NUCLEOTIDE SEQUENCE [LARGE SCALE GENOMIC DNA]</scope>
    <source>
        <strain evidence="3">DSM 45405</strain>
    </source>
</reference>
<feature type="transmembrane region" description="Helical" evidence="1">
    <location>
        <begin position="87"/>
        <end position="107"/>
    </location>
</feature>
<evidence type="ECO:0000313" key="2">
    <source>
        <dbReference type="EMBL" id="SEH53609.1"/>
    </source>
</evidence>
<gene>
    <name evidence="2" type="ORF">SAMN04489835_1126</name>
</gene>
<keyword evidence="1" id="KW-0812">Transmembrane</keyword>
<name>A0A1H6J459_MYCRU</name>
<evidence type="ECO:0000256" key="1">
    <source>
        <dbReference type="SAM" id="Phobius"/>
    </source>
</evidence>
<feature type="transmembrane region" description="Helical" evidence="1">
    <location>
        <begin position="171"/>
        <end position="192"/>
    </location>
</feature>
<feature type="transmembrane region" description="Helical" evidence="1">
    <location>
        <begin position="229"/>
        <end position="252"/>
    </location>
</feature>
<accession>A0A1H6J459</accession>
<feature type="transmembrane region" description="Helical" evidence="1">
    <location>
        <begin position="335"/>
        <end position="352"/>
    </location>
</feature>
<feature type="transmembrane region" description="Helical" evidence="1">
    <location>
        <begin position="204"/>
        <end position="223"/>
    </location>
</feature>
<proteinExistence type="predicted"/>
<sequence>MKDGLQDEARDFGNRRDQNGRSVGHLELFFDLVFVYAMSQVTHLMLEDISWQGFGRGVLALLAVWWAWVCYAWLTNTFETARVIQRTLIIVAMAAMLIAAIALPTAFTTGALVFGLALLAVRLINAGMFLDSSSRDEDGLASAIRRLAPGLLVGPALIVAAAFVASPYRELLWVVAAAVDFGSPLIAGISGLRVVPSYFIERHGLVIIIALGETIVELGAGATENLRHPGVLGAVVLGVLISATLWWTYFGLTPGAEERMQRTSGVDRARLARDAYSYLHLPLVAGIVFFALGARVSVEHIDEPLAPLAALALTGGVALFYAAEVAYRWRDHHQLTVDRLLAAAAALLVYPVAVSVPAVLSLTVLTAIGVLRLAWELWRRPQIGAGTAGTVQ</sequence>
<dbReference type="Pfam" id="PF06772">
    <property type="entry name" value="LtrA"/>
    <property type="match status" value="1"/>
</dbReference>
<feature type="transmembrane region" description="Helical" evidence="1">
    <location>
        <begin position="278"/>
        <end position="298"/>
    </location>
</feature>
<dbReference type="Proteomes" id="UP000182915">
    <property type="component" value="Chromosome I"/>
</dbReference>
<dbReference type="EMBL" id="LT629971">
    <property type="protein sequence ID" value="SEH53609.1"/>
    <property type="molecule type" value="Genomic_DNA"/>
</dbReference>
<feature type="transmembrane region" description="Helical" evidence="1">
    <location>
        <begin position="143"/>
        <end position="165"/>
    </location>
</feature>
<feature type="transmembrane region" description="Helical" evidence="1">
    <location>
        <begin position="113"/>
        <end position="131"/>
    </location>
</feature>
<dbReference type="InterPro" id="IPR010640">
    <property type="entry name" value="Low_temperature_requirement_A"/>
</dbReference>
<keyword evidence="3" id="KW-1185">Reference proteome</keyword>
<keyword evidence="1" id="KW-1133">Transmembrane helix</keyword>
<evidence type="ECO:0000313" key="3">
    <source>
        <dbReference type="Proteomes" id="UP000182915"/>
    </source>
</evidence>
<dbReference type="STRING" id="370526.SAMN04489835_1126"/>
<dbReference type="PANTHER" id="PTHR36840:SF1">
    <property type="entry name" value="BLL5714 PROTEIN"/>
    <property type="match status" value="1"/>
</dbReference>
<dbReference type="PANTHER" id="PTHR36840">
    <property type="entry name" value="BLL5714 PROTEIN"/>
    <property type="match status" value="1"/>
</dbReference>